<dbReference type="InterPro" id="IPR021876">
    <property type="entry name" value="Dsl1_C"/>
</dbReference>
<dbReference type="HOGENOM" id="CLU_023998_0_0_1"/>
<proteinExistence type="predicted"/>
<protein>
    <submittedName>
        <fullName evidence="4">Dsl1 protein</fullName>
    </submittedName>
</protein>
<evidence type="ECO:0000256" key="1">
    <source>
        <dbReference type="SAM" id="Coils"/>
    </source>
</evidence>
<gene>
    <name evidence="4" type="ORF">CORT_0D05590</name>
</gene>
<organism evidence="4 5">
    <name type="scientific">Candida orthopsilosis (strain 90-125)</name>
    <name type="common">Yeast</name>
    <dbReference type="NCBI Taxonomy" id="1136231"/>
    <lineage>
        <taxon>Eukaryota</taxon>
        <taxon>Fungi</taxon>
        <taxon>Dikarya</taxon>
        <taxon>Ascomycota</taxon>
        <taxon>Saccharomycotina</taxon>
        <taxon>Pichiomycetes</taxon>
        <taxon>Debaryomycetaceae</taxon>
        <taxon>Candida/Lodderomyces clade</taxon>
        <taxon>Candida</taxon>
    </lineage>
</organism>
<dbReference type="OrthoDB" id="534815at2759"/>
<feature type="domain" description="Retrograde transport protein Dsl1 C-terminal" evidence="3">
    <location>
        <begin position="523"/>
        <end position="646"/>
    </location>
</feature>
<feature type="compositionally biased region" description="Acidic residues" evidence="2">
    <location>
        <begin position="355"/>
        <end position="372"/>
    </location>
</feature>
<dbReference type="Gene3D" id="1.10.357.150">
    <property type="match status" value="1"/>
</dbReference>
<keyword evidence="1" id="KW-0175">Coiled coil</keyword>
<dbReference type="KEGG" id="cot:CORT_0D05590"/>
<accession>H8X5E2</accession>
<name>H8X5E2_CANO9</name>
<dbReference type="EMBL" id="HE681722">
    <property type="protein sequence ID" value="CCG23398.1"/>
    <property type="molecule type" value="Genomic_DNA"/>
</dbReference>
<sequence length="647" mass="75860">MTSTELRIIEEEQKINKINEEIRSLESQISNDYLEPMLAKQEQFQLIKHHEHGDNSAEGLRHLSITQLNNKSEAINQQIQELTKLNTFKTNLEEIEQLLSNLRLSINSLLDLQHLSHLFKQIQDIPSTNYMIYKQIIRKVASLHITFVDHLNKYLKLILPDEFTILHASIIGDFNQFITKNGYNLSIYADYRTKWDELIDRLFSICEVKIVKDEEEETEIKEVEGTDFITSLINFVTFINRINHAPIKNYLNSKISKLVAGQLFKNVEEIIDNQEQIKQLNELMKLCEETNWNFLNKIEGSGTIEERLNKLHLDRIIDDYVGKIKHVLNASSFAELKDIDEVVEKRGETKTSNDTDWDESWDDGWDEEEEETKDPQESKNIGDSQKQDKIKVSQVPEDLEQLFKQFSAYSNDIWYLTTTIKALALVQYPSLTFSFVMYNDFIKLSQITGDESLVSFMNSNWNQIMLGFIQELKTLISTLDLESEVNMEDEILDDYNLNQLSLIYKWFQDLFETKQFRQTNFKKFQQLVIELIDFANNWILQLIFTIEDISENQCILYSLLIENLNNITIPILGEIGVSKDSIDSFNKSNNVKFLLNNHLKDIMDRFYQGELFDLSTSELINIIKSIFIPSEIRDNYINEIIEFRNMS</sequence>
<dbReference type="Pfam" id="PF11989">
    <property type="entry name" value="Dsl1_C"/>
    <property type="match status" value="1"/>
</dbReference>
<keyword evidence="5" id="KW-1185">Reference proteome</keyword>
<dbReference type="Proteomes" id="UP000005018">
    <property type="component" value="Chromosome 4"/>
</dbReference>
<evidence type="ECO:0000313" key="4">
    <source>
        <dbReference type="EMBL" id="CCG23398.1"/>
    </source>
</evidence>
<feature type="coiled-coil region" evidence="1">
    <location>
        <begin position="1"/>
        <end position="35"/>
    </location>
</feature>
<dbReference type="RefSeq" id="XP_003869533.1">
    <property type="nucleotide sequence ID" value="XM_003869484.1"/>
</dbReference>
<dbReference type="GeneID" id="14540324"/>
<evidence type="ECO:0000313" key="5">
    <source>
        <dbReference type="Proteomes" id="UP000005018"/>
    </source>
</evidence>
<reference evidence="4 5" key="1">
    <citation type="journal article" date="2012" name="PLoS ONE">
        <title>Sequence and analysis of the genome of the pathogenic yeast Candida orthopsilosis.</title>
        <authorList>
            <person name="Riccombeni A."/>
            <person name="Vidanes G."/>
            <person name="Proux-Wera E."/>
            <person name="Wolfe K.H."/>
            <person name="Butler G."/>
        </authorList>
    </citation>
    <scope>NUCLEOTIDE SEQUENCE [LARGE SCALE GENOMIC DNA]</scope>
    <source>
        <strain evidence="4 5">Co 90-125</strain>
    </source>
</reference>
<evidence type="ECO:0000259" key="3">
    <source>
        <dbReference type="Pfam" id="PF11989"/>
    </source>
</evidence>
<feature type="coiled-coil region" evidence="1">
    <location>
        <begin position="65"/>
        <end position="112"/>
    </location>
</feature>
<dbReference type="eggNOG" id="ENOG502QR7Q">
    <property type="taxonomic scope" value="Eukaryota"/>
</dbReference>
<dbReference type="InterPro" id="IPR046362">
    <property type="entry name" value="Zw10/DSL1_C_sf"/>
</dbReference>
<dbReference type="AlphaFoldDB" id="H8X5E2"/>
<evidence type="ECO:0000256" key="2">
    <source>
        <dbReference type="SAM" id="MobiDB-lite"/>
    </source>
</evidence>
<feature type="region of interest" description="Disordered" evidence="2">
    <location>
        <begin position="345"/>
        <end position="389"/>
    </location>
</feature>